<reference evidence="1" key="2">
    <citation type="submission" date="2023-05" db="EMBL/GenBank/DDBJ databases">
        <authorList>
            <consortium name="Lawrence Berkeley National Laboratory"/>
            <person name="Steindorff A."/>
            <person name="Hensen N."/>
            <person name="Bonometti L."/>
            <person name="Westerberg I."/>
            <person name="Brannstrom I.O."/>
            <person name="Guillou S."/>
            <person name="Cros-Aarteil S."/>
            <person name="Calhoun S."/>
            <person name="Haridas S."/>
            <person name="Kuo A."/>
            <person name="Mondo S."/>
            <person name="Pangilinan J."/>
            <person name="Riley R."/>
            <person name="Labutti K."/>
            <person name="Andreopoulos B."/>
            <person name="Lipzen A."/>
            <person name="Chen C."/>
            <person name="Yanf M."/>
            <person name="Daum C."/>
            <person name="Ng V."/>
            <person name="Clum A."/>
            <person name="Ohm R."/>
            <person name="Martin F."/>
            <person name="Silar P."/>
            <person name="Natvig D."/>
            <person name="Lalanne C."/>
            <person name="Gautier V."/>
            <person name="Ament-Velasquez S.L."/>
            <person name="Kruys A."/>
            <person name="Hutchinson M.I."/>
            <person name="Powell A.J."/>
            <person name="Barry K."/>
            <person name="Miller A.N."/>
            <person name="Grigoriev I.V."/>
            <person name="Debuchy R."/>
            <person name="Gladieux P."/>
            <person name="Thoren M.H."/>
            <person name="Johannesson H."/>
        </authorList>
    </citation>
    <scope>NUCLEOTIDE SEQUENCE</scope>
    <source>
        <strain evidence="1">CBS 731.68</strain>
    </source>
</reference>
<name>A0AAN6TWJ7_9PEZI</name>
<dbReference type="Proteomes" id="UP001302602">
    <property type="component" value="Unassembled WGS sequence"/>
</dbReference>
<organism evidence="1 2">
    <name type="scientific">Parathielavia appendiculata</name>
    <dbReference type="NCBI Taxonomy" id="2587402"/>
    <lineage>
        <taxon>Eukaryota</taxon>
        <taxon>Fungi</taxon>
        <taxon>Dikarya</taxon>
        <taxon>Ascomycota</taxon>
        <taxon>Pezizomycotina</taxon>
        <taxon>Sordariomycetes</taxon>
        <taxon>Sordariomycetidae</taxon>
        <taxon>Sordariales</taxon>
        <taxon>Chaetomiaceae</taxon>
        <taxon>Parathielavia</taxon>
    </lineage>
</organism>
<dbReference type="EMBL" id="MU853234">
    <property type="protein sequence ID" value="KAK4121436.1"/>
    <property type="molecule type" value="Genomic_DNA"/>
</dbReference>
<keyword evidence="2" id="KW-1185">Reference proteome</keyword>
<dbReference type="AlphaFoldDB" id="A0AAN6TWJ7"/>
<accession>A0AAN6TWJ7</accession>
<comment type="caution">
    <text evidence="1">The sequence shown here is derived from an EMBL/GenBank/DDBJ whole genome shotgun (WGS) entry which is preliminary data.</text>
</comment>
<dbReference type="RefSeq" id="XP_062645207.1">
    <property type="nucleotide sequence ID" value="XM_062785863.1"/>
</dbReference>
<proteinExistence type="predicted"/>
<gene>
    <name evidence="1" type="ORF">N657DRAFT_129640</name>
</gene>
<protein>
    <submittedName>
        <fullName evidence="1">Uncharacterized protein</fullName>
    </submittedName>
</protein>
<sequence>MELCGTEYGTLLRQFDMIHGQLPSCAVLAAAELFGLCGGLRHWRRRRTLSGSGLGLLSYGLMSGRSAGVSGQGKGRGWRKFSVGVMVIVLYKTVTVPQLGRVILLCHQPHLHQLRNQTPNVSTSRQHLLFAVIITQTKLNSISAASYTPRVAEPQLSLYHLHHQPSDEPQQQTTSSCLS</sequence>
<evidence type="ECO:0000313" key="1">
    <source>
        <dbReference type="EMBL" id="KAK4121436.1"/>
    </source>
</evidence>
<reference evidence="1" key="1">
    <citation type="journal article" date="2023" name="Mol. Phylogenet. Evol.">
        <title>Genome-scale phylogeny and comparative genomics of the fungal order Sordariales.</title>
        <authorList>
            <person name="Hensen N."/>
            <person name="Bonometti L."/>
            <person name="Westerberg I."/>
            <person name="Brannstrom I.O."/>
            <person name="Guillou S."/>
            <person name="Cros-Aarteil S."/>
            <person name="Calhoun S."/>
            <person name="Haridas S."/>
            <person name="Kuo A."/>
            <person name="Mondo S."/>
            <person name="Pangilinan J."/>
            <person name="Riley R."/>
            <person name="LaButti K."/>
            <person name="Andreopoulos B."/>
            <person name="Lipzen A."/>
            <person name="Chen C."/>
            <person name="Yan M."/>
            <person name="Daum C."/>
            <person name="Ng V."/>
            <person name="Clum A."/>
            <person name="Steindorff A."/>
            <person name="Ohm R.A."/>
            <person name="Martin F."/>
            <person name="Silar P."/>
            <person name="Natvig D.O."/>
            <person name="Lalanne C."/>
            <person name="Gautier V."/>
            <person name="Ament-Velasquez S.L."/>
            <person name="Kruys A."/>
            <person name="Hutchinson M.I."/>
            <person name="Powell A.J."/>
            <person name="Barry K."/>
            <person name="Miller A.N."/>
            <person name="Grigoriev I.V."/>
            <person name="Debuchy R."/>
            <person name="Gladieux P."/>
            <person name="Hiltunen Thoren M."/>
            <person name="Johannesson H."/>
        </authorList>
    </citation>
    <scope>NUCLEOTIDE SEQUENCE</scope>
    <source>
        <strain evidence="1">CBS 731.68</strain>
    </source>
</reference>
<evidence type="ECO:0000313" key="2">
    <source>
        <dbReference type="Proteomes" id="UP001302602"/>
    </source>
</evidence>
<dbReference type="GeneID" id="87822629"/>